<gene>
    <name evidence="12 13" type="primary">flhB</name>
    <name evidence="13" type="ORF">IAC13_07825</name>
</gene>
<evidence type="ECO:0000256" key="7">
    <source>
        <dbReference type="ARBA" id="ARBA00022795"/>
    </source>
</evidence>
<keyword evidence="4 12" id="KW-0813">Transport</keyword>
<reference evidence="13" key="1">
    <citation type="submission" date="2020-10" db="EMBL/GenBank/DDBJ databases">
        <authorList>
            <person name="Gilroy R."/>
        </authorList>
    </citation>
    <scope>NUCLEOTIDE SEQUENCE</scope>
    <source>
        <strain evidence="13">E3-2379</strain>
    </source>
</reference>
<reference evidence="13" key="2">
    <citation type="journal article" date="2021" name="PeerJ">
        <title>Extensive microbial diversity within the chicken gut microbiome revealed by metagenomics and culture.</title>
        <authorList>
            <person name="Gilroy R."/>
            <person name="Ravi A."/>
            <person name="Getino M."/>
            <person name="Pursley I."/>
            <person name="Horton D.L."/>
            <person name="Alikhan N.F."/>
            <person name="Baker D."/>
            <person name="Gharbi K."/>
            <person name="Hall N."/>
            <person name="Watson M."/>
            <person name="Adriaenssens E.M."/>
            <person name="Foster-Nyarko E."/>
            <person name="Jarju S."/>
            <person name="Secka A."/>
            <person name="Antonio M."/>
            <person name="Oren A."/>
            <person name="Chaudhuri R.R."/>
            <person name="La Ragione R."/>
            <person name="Hildebrand F."/>
            <person name="Pallen M.J."/>
        </authorList>
    </citation>
    <scope>NUCLEOTIDE SEQUENCE</scope>
    <source>
        <strain evidence="13">E3-2379</strain>
    </source>
</reference>
<evidence type="ECO:0000256" key="9">
    <source>
        <dbReference type="ARBA" id="ARBA00022989"/>
    </source>
</evidence>
<feature type="transmembrane region" description="Helical" evidence="12">
    <location>
        <begin position="90"/>
        <end position="113"/>
    </location>
</feature>
<feature type="transmembrane region" description="Helical" evidence="12">
    <location>
        <begin position="143"/>
        <end position="161"/>
    </location>
</feature>
<feature type="transmembrane region" description="Helical" evidence="12">
    <location>
        <begin position="181"/>
        <end position="208"/>
    </location>
</feature>
<keyword evidence="13" id="KW-0966">Cell projection</keyword>
<dbReference type="GO" id="GO:0009306">
    <property type="term" value="P:protein secretion"/>
    <property type="evidence" value="ECO:0007669"/>
    <property type="project" value="InterPro"/>
</dbReference>
<keyword evidence="13" id="KW-0282">Flagellum</keyword>
<dbReference type="AlphaFoldDB" id="A0A9D9I0Y0"/>
<organism evidence="13 14">
    <name type="scientific">Candidatus Scybalomonas excrementavium</name>
    <dbReference type="NCBI Taxonomy" id="2840943"/>
    <lineage>
        <taxon>Bacteria</taxon>
        <taxon>Bacillati</taxon>
        <taxon>Bacillota</taxon>
        <taxon>Clostridia</taxon>
        <taxon>Lachnospirales</taxon>
        <taxon>Lachnospiraceae</taxon>
        <taxon>Lachnospiraceae incertae sedis</taxon>
        <taxon>Candidatus Scybalomonas</taxon>
    </lineage>
</organism>
<evidence type="ECO:0000256" key="12">
    <source>
        <dbReference type="RuleBase" id="RU364091"/>
    </source>
</evidence>
<sequence length="353" mass="40057">MAGEKTEKATPKKKRDERKKGNVLLSQDVVTILSLAGVIYALKALFPMLHETIRKFLLQMIDGIHTIYTVEGVTSKRLLEEVAIVLLKTAVPFVLLTAFFAILATGIQTRFLFSTYKLKPKFSNLSPLNGIRKMFALRNLVELIKNILKFLIIGFVVYQALQAELGNSVHTLNMPIIQSATWMLSVVMNMMPKIILVFVAVGFFDFLYQRWEHERQMKMTKEEIKEEFKMTEGNPEIKGKIKGLQQQIARSRMMQAVPEADVIIRNPTHYAVALRYDTGKSQAPVVVAKGQDEVALRIVETAKEHGVIVVENKPLARGIYATTKINQEISPDYYGVVAEILVEVYRMNKKIEL</sequence>
<dbReference type="InterPro" id="IPR006135">
    <property type="entry name" value="T3SS_substrate_exporter"/>
</dbReference>
<evidence type="ECO:0000256" key="3">
    <source>
        <dbReference type="ARBA" id="ARBA00021622"/>
    </source>
</evidence>
<dbReference type="PANTHER" id="PTHR30531:SF12">
    <property type="entry name" value="FLAGELLAR BIOSYNTHETIC PROTEIN FLHB"/>
    <property type="match status" value="1"/>
</dbReference>
<proteinExistence type="inferred from homology"/>
<keyword evidence="13" id="KW-0969">Cilium</keyword>
<evidence type="ECO:0000313" key="14">
    <source>
        <dbReference type="Proteomes" id="UP000823618"/>
    </source>
</evidence>
<evidence type="ECO:0000256" key="8">
    <source>
        <dbReference type="ARBA" id="ARBA00022927"/>
    </source>
</evidence>
<dbReference type="Gene3D" id="3.40.1690.10">
    <property type="entry name" value="secretion proteins EscU"/>
    <property type="match status" value="1"/>
</dbReference>
<dbReference type="GO" id="GO:0044780">
    <property type="term" value="P:bacterial-type flagellum assembly"/>
    <property type="evidence" value="ECO:0007669"/>
    <property type="project" value="InterPro"/>
</dbReference>
<keyword evidence="8 12" id="KW-0653">Protein transport</keyword>
<comment type="caution">
    <text evidence="13">The sequence shown here is derived from an EMBL/GenBank/DDBJ whole genome shotgun (WGS) entry which is preliminary data.</text>
</comment>
<dbReference type="EMBL" id="JADIML010000215">
    <property type="protein sequence ID" value="MBO8463823.1"/>
    <property type="molecule type" value="Genomic_DNA"/>
</dbReference>
<evidence type="ECO:0000256" key="11">
    <source>
        <dbReference type="ARBA" id="ARBA00023225"/>
    </source>
</evidence>
<comment type="subcellular location">
    <subcellularLocation>
        <location evidence="1">Cell membrane</location>
        <topology evidence="1">Multi-pass membrane protein</topology>
    </subcellularLocation>
</comment>
<keyword evidence="6 12" id="KW-0812">Transmembrane</keyword>
<keyword evidence="7 12" id="KW-1005">Bacterial flagellum biogenesis</keyword>
<dbReference type="InterPro" id="IPR029025">
    <property type="entry name" value="T3SS_substrate_exporter_C"/>
</dbReference>
<keyword evidence="5 12" id="KW-1003">Cell membrane</keyword>
<evidence type="ECO:0000256" key="2">
    <source>
        <dbReference type="ARBA" id="ARBA00010690"/>
    </source>
</evidence>
<evidence type="ECO:0000256" key="1">
    <source>
        <dbReference type="ARBA" id="ARBA00004651"/>
    </source>
</evidence>
<evidence type="ECO:0000256" key="10">
    <source>
        <dbReference type="ARBA" id="ARBA00023136"/>
    </source>
</evidence>
<name>A0A9D9I0Y0_9FIRM</name>
<dbReference type="NCBIfam" id="TIGR00328">
    <property type="entry name" value="flhB"/>
    <property type="match status" value="1"/>
</dbReference>
<dbReference type="PANTHER" id="PTHR30531">
    <property type="entry name" value="FLAGELLAR BIOSYNTHETIC PROTEIN FLHB"/>
    <property type="match status" value="1"/>
</dbReference>
<dbReference type="SUPFAM" id="SSF160544">
    <property type="entry name" value="EscU C-terminal domain-like"/>
    <property type="match status" value="1"/>
</dbReference>
<feature type="transmembrane region" description="Helical" evidence="12">
    <location>
        <begin position="21"/>
        <end position="42"/>
    </location>
</feature>
<accession>A0A9D9I0Y0</accession>
<dbReference type="GO" id="GO:0005886">
    <property type="term" value="C:plasma membrane"/>
    <property type="evidence" value="ECO:0007669"/>
    <property type="project" value="UniProtKB-SubCell"/>
</dbReference>
<comment type="function">
    <text evidence="12">Required for formation of the rod structure in the basal body of the flagellar apparatus. Together with FliI and FliH, may constitute the export apparatus of flagellin.</text>
</comment>
<dbReference type="Proteomes" id="UP000823618">
    <property type="component" value="Unassembled WGS sequence"/>
</dbReference>
<evidence type="ECO:0000256" key="4">
    <source>
        <dbReference type="ARBA" id="ARBA00022448"/>
    </source>
</evidence>
<dbReference type="Pfam" id="PF01312">
    <property type="entry name" value="Bac_export_2"/>
    <property type="match status" value="1"/>
</dbReference>
<evidence type="ECO:0000313" key="13">
    <source>
        <dbReference type="EMBL" id="MBO8463823.1"/>
    </source>
</evidence>
<keyword evidence="10 12" id="KW-0472">Membrane</keyword>
<dbReference type="InterPro" id="IPR006136">
    <property type="entry name" value="FlhB"/>
</dbReference>
<evidence type="ECO:0000256" key="5">
    <source>
        <dbReference type="ARBA" id="ARBA00022475"/>
    </source>
</evidence>
<dbReference type="Gene3D" id="6.10.250.2080">
    <property type="match status" value="1"/>
</dbReference>
<evidence type="ECO:0000256" key="6">
    <source>
        <dbReference type="ARBA" id="ARBA00022692"/>
    </source>
</evidence>
<keyword evidence="9 12" id="KW-1133">Transmembrane helix</keyword>
<comment type="similarity">
    <text evidence="2 12">Belongs to the type III secretion exporter family.</text>
</comment>
<protein>
    <recommendedName>
        <fullName evidence="3 12">Flagellar biosynthetic protein FlhB</fullName>
    </recommendedName>
</protein>
<dbReference type="PRINTS" id="PR00950">
    <property type="entry name" value="TYPE3IMSPROT"/>
</dbReference>
<keyword evidence="11 12" id="KW-1006">Bacterial flagellum protein export</keyword>